<comment type="caution">
    <text evidence="2">The sequence shown here is derived from an EMBL/GenBank/DDBJ whole genome shotgun (WGS) entry which is preliminary data.</text>
</comment>
<organism evidence="2 3">
    <name type="scientific">Scomber scombrus</name>
    <name type="common">Atlantic mackerel</name>
    <name type="synonym">Scomber vernalis</name>
    <dbReference type="NCBI Taxonomy" id="13677"/>
    <lineage>
        <taxon>Eukaryota</taxon>
        <taxon>Metazoa</taxon>
        <taxon>Chordata</taxon>
        <taxon>Craniata</taxon>
        <taxon>Vertebrata</taxon>
        <taxon>Euteleostomi</taxon>
        <taxon>Actinopterygii</taxon>
        <taxon>Neopterygii</taxon>
        <taxon>Teleostei</taxon>
        <taxon>Neoteleostei</taxon>
        <taxon>Acanthomorphata</taxon>
        <taxon>Pelagiaria</taxon>
        <taxon>Scombriformes</taxon>
        <taxon>Scombridae</taxon>
        <taxon>Scomber</taxon>
    </lineage>
</organism>
<evidence type="ECO:0000313" key="2">
    <source>
        <dbReference type="EMBL" id="CAK6978246.1"/>
    </source>
</evidence>
<gene>
    <name evidence="2" type="ORF">FSCOSCO3_A007058</name>
</gene>
<proteinExistence type="predicted"/>
<evidence type="ECO:0000313" key="3">
    <source>
        <dbReference type="Proteomes" id="UP001314229"/>
    </source>
</evidence>
<keyword evidence="3" id="KW-1185">Reference proteome</keyword>
<feature type="region of interest" description="Disordered" evidence="1">
    <location>
        <begin position="21"/>
        <end position="51"/>
    </location>
</feature>
<name>A0AAV1Q228_SCOSC</name>
<feature type="compositionally biased region" description="Polar residues" evidence="1">
    <location>
        <begin position="21"/>
        <end position="44"/>
    </location>
</feature>
<feature type="non-terminal residue" evidence="2">
    <location>
        <position position="79"/>
    </location>
</feature>
<accession>A0AAV1Q228</accession>
<dbReference type="Proteomes" id="UP001314229">
    <property type="component" value="Unassembled WGS sequence"/>
</dbReference>
<evidence type="ECO:0000256" key="1">
    <source>
        <dbReference type="SAM" id="MobiDB-lite"/>
    </source>
</evidence>
<dbReference type="AlphaFoldDB" id="A0AAV1Q228"/>
<protein>
    <submittedName>
        <fullName evidence="2">Uncharacterized protein</fullName>
    </submittedName>
</protein>
<dbReference type="EMBL" id="CAWUFR010000471">
    <property type="protein sequence ID" value="CAK6978246.1"/>
    <property type="molecule type" value="Genomic_DNA"/>
</dbReference>
<reference evidence="2 3" key="1">
    <citation type="submission" date="2024-01" db="EMBL/GenBank/DDBJ databases">
        <authorList>
            <person name="Alioto T."/>
            <person name="Alioto T."/>
            <person name="Gomez Garrido J."/>
        </authorList>
    </citation>
    <scope>NUCLEOTIDE SEQUENCE [LARGE SCALE GENOMIC DNA]</scope>
</reference>
<sequence length="79" mass="8672">MAVAAVTAEWVLPPSSSIHTQTHTRISSTLPETHQASASYQSGCRSARRMKSTSIRGRGVLSCYDATWMRDKLMSMNSP</sequence>